<accession>A0A538TDF7</accession>
<keyword evidence="1" id="KW-0732">Signal</keyword>
<evidence type="ECO:0000256" key="1">
    <source>
        <dbReference type="SAM" id="SignalP"/>
    </source>
</evidence>
<protein>
    <recommendedName>
        <fullName evidence="4">Nuclear transport factor 2 family protein</fullName>
    </recommendedName>
</protein>
<proteinExistence type="predicted"/>
<feature type="chain" id="PRO_5021753214" description="Nuclear transport factor 2 family protein" evidence="1">
    <location>
        <begin position="20"/>
        <end position="160"/>
    </location>
</feature>
<reference evidence="2 3" key="1">
    <citation type="journal article" date="2019" name="Nat. Microbiol.">
        <title>Mediterranean grassland soil C-N compound turnover is dependent on rainfall and depth, and is mediated by genomically divergent microorganisms.</title>
        <authorList>
            <person name="Diamond S."/>
            <person name="Andeer P.F."/>
            <person name="Li Z."/>
            <person name="Crits-Christoph A."/>
            <person name="Burstein D."/>
            <person name="Anantharaman K."/>
            <person name="Lane K.R."/>
            <person name="Thomas B.C."/>
            <person name="Pan C."/>
            <person name="Northen T.R."/>
            <person name="Banfield J.F."/>
        </authorList>
    </citation>
    <scope>NUCLEOTIDE SEQUENCE [LARGE SCALE GENOMIC DNA]</scope>
    <source>
        <strain evidence="2">WS_7</strain>
    </source>
</reference>
<organism evidence="2 3">
    <name type="scientific">Eiseniibacteriota bacterium</name>
    <dbReference type="NCBI Taxonomy" id="2212470"/>
    <lineage>
        <taxon>Bacteria</taxon>
        <taxon>Candidatus Eiseniibacteriota</taxon>
    </lineage>
</organism>
<sequence>MKALTFLLLLAGLASSALAAGTPEAPPSTAADPRSELGPLTAVRLFADVEGAWAASDAERLASLVDTTAVRIAVKPGAPLTAALTRVAAAFLLQDQLRLVRTLSFQMTRFQLDPKRRLCRGTATWTGDWGGRQGKRAVRVALVARASNNRWFLTEIRAED</sequence>
<gene>
    <name evidence="2" type="ORF">E6K77_09750</name>
</gene>
<name>A0A538TDF7_UNCEI</name>
<feature type="signal peptide" evidence="1">
    <location>
        <begin position="1"/>
        <end position="19"/>
    </location>
</feature>
<evidence type="ECO:0000313" key="2">
    <source>
        <dbReference type="EMBL" id="TMQ61673.1"/>
    </source>
</evidence>
<dbReference type="EMBL" id="VBOX01000093">
    <property type="protein sequence ID" value="TMQ61673.1"/>
    <property type="molecule type" value="Genomic_DNA"/>
</dbReference>
<comment type="caution">
    <text evidence="2">The sequence shown here is derived from an EMBL/GenBank/DDBJ whole genome shotgun (WGS) entry which is preliminary data.</text>
</comment>
<evidence type="ECO:0008006" key="4">
    <source>
        <dbReference type="Google" id="ProtNLM"/>
    </source>
</evidence>
<evidence type="ECO:0000313" key="3">
    <source>
        <dbReference type="Proteomes" id="UP000317366"/>
    </source>
</evidence>
<dbReference type="Proteomes" id="UP000317366">
    <property type="component" value="Unassembled WGS sequence"/>
</dbReference>
<dbReference type="AlphaFoldDB" id="A0A538TDF7"/>